<dbReference type="Proteomes" id="UP001439008">
    <property type="component" value="Unassembled WGS sequence"/>
</dbReference>
<keyword evidence="3" id="KW-0804">Transcription</keyword>
<accession>A0ABV2ANV4</accession>
<organism evidence="5 6">
    <name type="scientific">Bonamia ostreae</name>
    <dbReference type="NCBI Taxonomy" id="126728"/>
    <lineage>
        <taxon>Eukaryota</taxon>
        <taxon>Sar</taxon>
        <taxon>Rhizaria</taxon>
        <taxon>Endomyxa</taxon>
        <taxon>Ascetosporea</taxon>
        <taxon>Haplosporida</taxon>
        <taxon>Bonamia</taxon>
    </lineage>
</organism>
<evidence type="ECO:0000313" key="5">
    <source>
        <dbReference type="EMBL" id="MES1921333.1"/>
    </source>
</evidence>
<evidence type="ECO:0000313" key="6">
    <source>
        <dbReference type="Proteomes" id="UP001439008"/>
    </source>
</evidence>
<dbReference type="InterPro" id="IPR012340">
    <property type="entry name" value="NA-bd_OB-fold"/>
</dbReference>
<dbReference type="InterPro" id="IPR045113">
    <property type="entry name" value="Rpb7-like"/>
</dbReference>
<name>A0ABV2ANV4_9EUKA</name>
<dbReference type="InterPro" id="IPR036898">
    <property type="entry name" value="RNA_pol_Rpb7-like_N_sf"/>
</dbReference>
<reference evidence="5 6" key="1">
    <citation type="journal article" date="2024" name="BMC Biol.">
        <title>Comparative genomics of Ascetosporea gives new insight into the evolutionary basis for animal parasitism in Rhizaria.</title>
        <authorList>
            <person name="Hiltunen Thoren M."/>
            <person name="Onut-Brannstrom I."/>
            <person name="Alfjorden A."/>
            <person name="Peckova H."/>
            <person name="Swords F."/>
            <person name="Hooper C."/>
            <person name="Holzer A.S."/>
            <person name="Bass D."/>
            <person name="Burki F."/>
        </authorList>
    </citation>
    <scope>NUCLEOTIDE SEQUENCE [LARGE SCALE GENOMIC DNA]</scope>
    <source>
        <strain evidence="5">20-A016</strain>
    </source>
</reference>
<dbReference type="InterPro" id="IPR005576">
    <property type="entry name" value="Rpb7-like_N"/>
</dbReference>
<evidence type="ECO:0000256" key="1">
    <source>
        <dbReference type="ARBA" id="ARBA00004123"/>
    </source>
</evidence>
<proteinExistence type="predicted"/>
<dbReference type="Gene3D" id="2.40.50.140">
    <property type="entry name" value="Nucleic acid-binding proteins"/>
    <property type="match status" value="1"/>
</dbReference>
<comment type="subcellular location">
    <subcellularLocation>
        <location evidence="1">Nucleus</location>
    </subcellularLocation>
</comment>
<sequence>MFKEVVFKDIIFIEPKYFGQNHLETIKDIINIKFLNKVIKDVGLCTSIRSINDIGAPHILKGTGREQVTVIFSLIVFSPFPGEVLVGTVDYADRSGLIISVDFFKNIFVAADQIPVPNNLFLDIKMK</sequence>
<evidence type="ECO:0000256" key="2">
    <source>
        <dbReference type="ARBA" id="ARBA00022478"/>
    </source>
</evidence>
<dbReference type="Gene3D" id="3.30.1490.120">
    <property type="entry name" value="RNA polymerase Rpb7-like, N-terminal domain"/>
    <property type="match status" value="1"/>
</dbReference>
<dbReference type="EMBL" id="JBDODL010001252">
    <property type="protein sequence ID" value="MES1921333.1"/>
    <property type="molecule type" value="Genomic_DNA"/>
</dbReference>
<evidence type="ECO:0000256" key="3">
    <source>
        <dbReference type="ARBA" id="ARBA00023163"/>
    </source>
</evidence>
<gene>
    <name evidence="5" type="primary">RPC25</name>
    <name evidence="5" type="ORF">MHBO_002873</name>
</gene>
<protein>
    <submittedName>
        <fullName evidence="5">DNA-directed RNA polymerase III subunit rpc25</fullName>
    </submittedName>
</protein>
<dbReference type="PANTHER" id="PTHR12709:SF1">
    <property type="entry name" value="DNA-DIRECTED RNA POLYMERASE III SUBUNIT RPC8"/>
    <property type="match status" value="1"/>
</dbReference>
<dbReference type="Pfam" id="PF03876">
    <property type="entry name" value="SHS2_Rpb7-N"/>
    <property type="match status" value="1"/>
</dbReference>
<comment type="caution">
    <text evidence="5">The sequence shown here is derived from an EMBL/GenBank/DDBJ whole genome shotgun (WGS) entry which is preliminary data.</text>
</comment>
<dbReference type="PANTHER" id="PTHR12709">
    <property type="entry name" value="DNA-DIRECTED RNA POLYMERASE II, III"/>
    <property type="match status" value="1"/>
</dbReference>
<dbReference type="GO" id="GO:0000428">
    <property type="term" value="C:DNA-directed RNA polymerase complex"/>
    <property type="evidence" value="ECO:0007669"/>
    <property type="project" value="UniProtKB-KW"/>
</dbReference>
<keyword evidence="2 5" id="KW-0240">DNA-directed RNA polymerase</keyword>
<feature type="domain" description="RNA polymerase Rpb7-like N-terminal" evidence="4">
    <location>
        <begin position="8"/>
        <end position="64"/>
    </location>
</feature>
<dbReference type="SUPFAM" id="SSF88798">
    <property type="entry name" value="N-terminal, heterodimerisation domain of RBP7 (RpoE)"/>
    <property type="match status" value="1"/>
</dbReference>
<keyword evidence="6" id="KW-1185">Reference proteome</keyword>
<evidence type="ECO:0000259" key="4">
    <source>
        <dbReference type="Pfam" id="PF03876"/>
    </source>
</evidence>